<organism evidence="2 3">
    <name type="scientific">Marinibactrum halimedae</name>
    <dbReference type="NCBI Taxonomy" id="1444977"/>
    <lineage>
        <taxon>Bacteria</taxon>
        <taxon>Pseudomonadati</taxon>
        <taxon>Pseudomonadota</taxon>
        <taxon>Gammaproteobacteria</taxon>
        <taxon>Cellvibrionales</taxon>
        <taxon>Cellvibrionaceae</taxon>
        <taxon>Marinibactrum</taxon>
    </lineage>
</organism>
<dbReference type="PROSITE" id="PS51833">
    <property type="entry name" value="HDOD"/>
    <property type="match status" value="1"/>
</dbReference>
<dbReference type="InterPro" id="IPR013976">
    <property type="entry name" value="HDOD"/>
</dbReference>
<dbReference type="AlphaFoldDB" id="A0AA37T5M4"/>
<gene>
    <name evidence="2" type="ORF">GCM10007877_31390</name>
</gene>
<protein>
    <recommendedName>
        <fullName evidence="1">HDOD domain-containing protein</fullName>
    </recommendedName>
</protein>
<proteinExistence type="predicted"/>
<sequence length="274" mass="29989">MELNSLIENATNMPSIPKVVQELIVTFSNDDFEIDELSKKVASDQALTAKVLRIANSAKYGGNRTIGSVNDAIVLMGFSALRTMVLASGFSTNLKAPEGFDGAAFWRRSFMVANRAKWIANYCNANPDVAYTCGMMHAVGDLLIHILLPEKAQAIQALAEQGANKLDLQVNQLGFDYTQAGEELATRWRFPEEIAESIRWQANPTQSPNGLPILALINYLAIYLTDNVETSHEVLLANFPNDLANEGKVNLVDLLGDLESLEDVDAGLEELLSD</sequence>
<feature type="domain" description="HDOD" evidence="1">
    <location>
        <begin position="13"/>
        <end position="204"/>
    </location>
</feature>
<keyword evidence="3" id="KW-1185">Reference proteome</keyword>
<dbReference type="RefSeq" id="WP_232595532.1">
    <property type="nucleotide sequence ID" value="NZ_BSPD01000077.1"/>
</dbReference>
<dbReference type="SUPFAM" id="SSF109604">
    <property type="entry name" value="HD-domain/PDEase-like"/>
    <property type="match status" value="1"/>
</dbReference>
<evidence type="ECO:0000259" key="1">
    <source>
        <dbReference type="PROSITE" id="PS51833"/>
    </source>
</evidence>
<accession>A0AA37T5M4</accession>
<dbReference type="Gene3D" id="1.10.3210.10">
    <property type="entry name" value="Hypothetical protein af1432"/>
    <property type="match status" value="1"/>
</dbReference>
<dbReference type="PANTHER" id="PTHR33525:SF6">
    <property type="entry name" value="HDOD DOMAIN-CONTAINING PROTEIN"/>
    <property type="match status" value="1"/>
</dbReference>
<dbReference type="Proteomes" id="UP001156870">
    <property type="component" value="Unassembled WGS sequence"/>
</dbReference>
<evidence type="ECO:0000313" key="3">
    <source>
        <dbReference type="Proteomes" id="UP001156870"/>
    </source>
</evidence>
<evidence type="ECO:0000313" key="2">
    <source>
        <dbReference type="EMBL" id="GLS27420.1"/>
    </source>
</evidence>
<dbReference type="EMBL" id="BSPD01000077">
    <property type="protein sequence ID" value="GLS27420.1"/>
    <property type="molecule type" value="Genomic_DNA"/>
</dbReference>
<dbReference type="InterPro" id="IPR052340">
    <property type="entry name" value="RNase_Y/CdgJ"/>
</dbReference>
<comment type="caution">
    <text evidence="2">The sequence shown here is derived from an EMBL/GenBank/DDBJ whole genome shotgun (WGS) entry which is preliminary data.</text>
</comment>
<dbReference type="Pfam" id="PF08668">
    <property type="entry name" value="HDOD"/>
    <property type="match status" value="1"/>
</dbReference>
<reference evidence="2 3" key="1">
    <citation type="journal article" date="2014" name="Int. J. Syst. Evol. Microbiol.">
        <title>Complete genome sequence of Corynebacterium casei LMG S-19264T (=DSM 44701T), isolated from a smear-ripened cheese.</title>
        <authorList>
            <consortium name="US DOE Joint Genome Institute (JGI-PGF)"/>
            <person name="Walter F."/>
            <person name="Albersmeier A."/>
            <person name="Kalinowski J."/>
            <person name="Ruckert C."/>
        </authorList>
    </citation>
    <scope>NUCLEOTIDE SEQUENCE [LARGE SCALE GENOMIC DNA]</scope>
    <source>
        <strain evidence="2 3">NBRC 110095</strain>
    </source>
</reference>
<name>A0AA37T5M4_9GAMM</name>
<dbReference type="PANTHER" id="PTHR33525">
    <property type="match status" value="1"/>
</dbReference>